<organism evidence="2">
    <name type="scientific">Enterocloster bolteae</name>
    <dbReference type="NCBI Taxonomy" id="208479"/>
    <lineage>
        <taxon>Bacteria</taxon>
        <taxon>Bacillati</taxon>
        <taxon>Bacillota</taxon>
        <taxon>Clostridia</taxon>
        <taxon>Lachnospirales</taxon>
        <taxon>Lachnospiraceae</taxon>
        <taxon>Enterocloster</taxon>
    </lineage>
</organism>
<name>A0A6N2WXQ4_9FIRM</name>
<accession>A0A6N2WXQ4</accession>
<dbReference type="InterPro" id="IPR003673">
    <property type="entry name" value="CoA-Trfase_fam_III"/>
</dbReference>
<dbReference type="PANTHER" id="PTHR48207:SF3">
    <property type="entry name" value="SUCCINATE--HYDROXYMETHYLGLUTARATE COA-TRANSFERASE"/>
    <property type="match status" value="1"/>
</dbReference>
<dbReference type="Gene3D" id="3.30.1540.10">
    <property type="entry name" value="formyl-coa transferase, domain 3"/>
    <property type="match status" value="1"/>
</dbReference>
<reference evidence="2" key="1">
    <citation type="submission" date="2019-11" db="EMBL/GenBank/DDBJ databases">
        <authorList>
            <person name="Feng L."/>
        </authorList>
    </citation>
    <scope>NUCLEOTIDE SEQUENCE</scope>
    <source>
        <strain evidence="2">CbolteaeLFYP116</strain>
    </source>
</reference>
<dbReference type="PANTHER" id="PTHR48207">
    <property type="entry name" value="SUCCINATE--HYDROXYMETHYLGLUTARATE COA-TRANSFERASE"/>
    <property type="match status" value="1"/>
</dbReference>
<dbReference type="GO" id="GO:0033877">
    <property type="term" value="F:succinyl-CoA:(R)-benzylsuccinate CoA-transferase activity"/>
    <property type="evidence" value="ECO:0007669"/>
    <property type="project" value="UniProtKB-EC"/>
</dbReference>
<keyword evidence="1 2" id="KW-0808">Transferase</keyword>
<dbReference type="InterPro" id="IPR023606">
    <property type="entry name" value="CoA-Trfase_III_dom_1_sf"/>
</dbReference>
<evidence type="ECO:0000313" key="2">
    <source>
        <dbReference type="EMBL" id="VYT46603.1"/>
    </source>
</evidence>
<dbReference type="Pfam" id="PF02515">
    <property type="entry name" value="CoA_transf_3"/>
    <property type="match status" value="1"/>
</dbReference>
<dbReference type="InterPro" id="IPR050483">
    <property type="entry name" value="CoA-transferase_III_domain"/>
</dbReference>
<dbReference type="EMBL" id="CACRTF010000017">
    <property type="protein sequence ID" value="VYT46603.1"/>
    <property type="molecule type" value="Genomic_DNA"/>
</dbReference>
<proteinExistence type="predicted"/>
<dbReference type="SUPFAM" id="SSF89796">
    <property type="entry name" value="CoA-transferase family III (CaiB/BaiF)"/>
    <property type="match status" value="1"/>
</dbReference>
<evidence type="ECO:0000256" key="1">
    <source>
        <dbReference type="ARBA" id="ARBA00022679"/>
    </source>
</evidence>
<dbReference type="InterPro" id="IPR044855">
    <property type="entry name" value="CoA-Trfase_III_dom3_sf"/>
</dbReference>
<gene>
    <name evidence="2" type="primary">bbsE</name>
    <name evidence="2" type="ORF">CBLFYP116_04116</name>
</gene>
<sequence>MAKGPLSGIKVVEYCSYVAGPYCAKLLADMGAEVLKIEKPEGDGARRRGPFKDNIPDPDLAAGFLFDNTNKKGITLNIESATGRRLFKRLVMEADVLLEDGAPGELAGLGLGYDDLSQQNNGLVMVSITPFGQTGPYRDYKAYNLNMYHASGAGYVLPANSPNADREPLRGGGMVGQRDVGACALVSILAALFWKMHGGRGQYIDISKQEAEMALERMNIVRFYELGKNPTRVKINRLRDTLLKCGDGLYVKVVLHPDKQWNGVVKALGAPEWTNLEQFSTHTLREDNFEELTAYLNQEAAKYTADELFNLIQKEGTACAPICTAEQVYKSPQSAARDFFVEIDHPKAGALKYPGLPFKMSASAPTDNFAAPMLGEHNEEVYCKKLGYSREELVKFKEAGVI</sequence>
<dbReference type="AlphaFoldDB" id="A0A6N2WXQ4"/>
<dbReference type="EC" id="2.8.3.15" evidence="2"/>
<dbReference type="RefSeq" id="WP_024726176.1">
    <property type="nucleotide sequence ID" value="NZ_CACRTF010000017.1"/>
</dbReference>
<protein>
    <submittedName>
        <fullName evidence="2">Succinyl-CoA:(R)-benzylsuccinate CoA-transferase subunit BbsE</fullName>
        <ecNumber evidence="2">2.8.3.15</ecNumber>
    </submittedName>
</protein>
<dbReference type="Gene3D" id="3.40.50.10540">
    <property type="entry name" value="Crotonobetainyl-coa:carnitine coa-transferase, domain 1"/>
    <property type="match status" value="1"/>
</dbReference>